<protein>
    <submittedName>
        <fullName evidence="2">Uncharacterized protein</fullName>
    </submittedName>
</protein>
<accession>A0AA38WLR7</accession>
<dbReference type="Proteomes" id="UP001172457">
    <property type="component" value="Chromosome 4"/>
</dbReference>
<reference evidence="2" key="1">
    <citation type="submission" date="2023-03" db="EMBL/GenBank/DDBJ databases">
        <title>Chromosome-scale reference genome and RAD-based genetic map of yellow starthistle (Centaurea solstitialis) reveal putative structural variation and QTLs associated with invader traits.</title>
        <authorList>
            <person name="Reatini B."/>
            <person name="Cang F.A."/>
            <person name="Jiang Q."/>
            <person name="Mckibben M.T.W."/>
            <person name="Barker M.S."/>
            <person name="Rieseberg L.H."/>
            <person name="Dlugosch K.M."/>
        </authorList>
    </citation>
    <scope>NUCLEOTIDE SEQUENCE</scope>
    <source>
        <strain evidence="2">CAN-66</strain>
        <tissue evidence="2">Leaf</tissue>
    </source>
</reference>
<proteinExistence type="predicted"/>
<dbReference type="AlphaFoldDB" id="A0AA38WLR7"/>
<keyword evidence="3" id="KW-1185">Reference proteome</keyword>
<dbReference type="EMBL" id="JARYMX010000004">
    <property type="protein sequence ID" value="KAJ9553086.1"/>
    <property type="molecule type" value="Genomic_DNA"/>
</dbReference>
<evidence type="ECO:0000313" key="2">
    <source>
        <dbReference type="EMBL" id="KAJ9553086.1"/>
    </source>
</evidence>
<sequence length="235" mass="25995">MAATASTSLDAQLSSEATTLMTATGNLPIVIPQHDLQFKPNNLIGQFDLPANKAFLKPARDFLLSCPLKTAFTLNPAPNKPLLLQLWSTATTAQERNSKGKMHEVIKFQIKDEIISFGIGSLRNVLNFPKKQKFPRAPSPDDVIALLDDIGYKWPVKEGHPLVKTAATVHKTGLNATFYYIWNTFGLSLTGKTGSTEQFPTVIQNMVYSAIKNRNNQDQDQETNESVLQSTDPIH</sequence>
<name>A0AA38WLR7_9ASTR</name>
<organism evidence="2 3">
    <name type="scientific">Centaurea solstitialis</name>
    <name type="common">yellow star-thistle</name>
    <dbReference type="NCBI Taxonomy" id="347529"/>
    <lineage>
        <taxon>Eukaryota</taxon>
        <taxon>Viridiplantae</taxon>
        <taxon>Streptophyta</taxon>
        <taxon>Embryophyta</taxon>
        <taxon>Tracheophyta</taxon>
        <taxon>Spermatophyta</taxon>
        <taxon>Magnoliopsida</taxon>
        <taxon>eudicotyledons</taxon>
        <taxon>Gunneridae</taxon>
        <taxon>Pentapetalae</taxon>
        <taxon>asterids</taxon>
        <taxon>campanulids</taxon>
        <taxon>Asterales</taxon>
        <taxon>Asteraceae</taxon>
        <taxon>Carduoideae</taxon>
        <taxon>Cardueae</taxon>
        <taxon>Centaureinae</taxon>
        <taxon>Centaurea</taxon>
    </lineage>
</organism>
<comment type="caution">
    <text evidence="2">The sequence shown here is derived from an EMBL/GenBank/DDBJ whole genome shotgun (WGS) entry which is preliminary data.</text>
</comment>
<evidence type="ECO:0000256" key="1">
    <source>
        <dbReference type="SAM" id="MobiDB-lite"/>
    </source>
</evidence>
<gene>
    <name evidence="2" type="ORF">OSB04_017131</name>
</gene>
<feature type="region of interest" description="Disordered" evidence="1">
    <location>
        <begin position="214"/>
        <end position="235"/>
    </location>
</feature>
<evidence type="ECO:0000313" key="3">
    <source>
        <dbReference type="Proteomes" id="UP001172457"/>
    </source>
</evidence>